<dbReference type="GeneID" id="122128697"/>
<feature type="signal peptide" evidence="1">
    <location>
        <begin position="1"/>
        <end position="19"/>
    </location>
</feature>
<dbReference type="PROSITE" id="PS50041">
    <property type="entry name" value="C_TYPE_LECTIN_2"/>
    <property type="match status" value="1"/>
</dbReference>
<evidence type="ECO:0000259" key="2">
    <source>
        <dbReference type="PROSITE" id="PS50041"/>
    </source>
</evidence>
<feature type="chain" id="PRO_5035470009" evidence="1">
    <location>
        <begin position="20"/>
        <end position="159"/>
    </location>
</feature>
<dbReference type="SMART" id="SM00034">
    <property type="entry name" value="CLECT"/>
    <property type="match status" value="1"/>
</dbReference>
<protein>
    <submittedName>
        <fullName evidence="4">Ladderlectin-like</fullName>
    </submittedName>
</protein>
<dbReference type="InterPro" id="IPR050111">
    <property type="entry name" value="C-type_lectin/snaclec_domain"/>
</dbReference>
<dbReference type="PANTHER" id="PTHR22803">
    <property type="entry name" value="MANNOSE, PHOSPHOLIPASE, LECTIN RECEPTOR RELATED"/>
    <property type="match status" value="1"/>
</dbReference>
<evidence type="ECO:0000313" key="4">
    <source>
        <dbReference type="RefSeq" id="XP_042559181.1"/>
    </source>
</evidence>
<dbReference type="OrthoDB" id="441660at2759"/>
<proteinExistence type="predicted"/>
<dbReference type="RefSeq" id="XP_042559181.1">
    <property type="nucleotide sequence ID" value="XM_042703247.1"/>
</dbReference>
<keyword evidence="1" id="KW-0732">Signal</keyword>
<accession>A0A8M1K5N4</accession>
<gene>
    <name evidence="4" type="primary">LOC122128697</name>
</gene>
<evidence type="ECO:0000256" key="1">
    <source>
        <dbReference type="SAM" id="SignalP"/>
    </source>
</evidence>
<reference evidence="4" key="1">
    <citation type="submission" date="2025-08" db="UniProtKB">
        <authorList>
            <consortium name="RefSeq"/>
        </authorList>
    </citation>
    <scope>IDENTIFICATION</scope>
</reference>
<feature type="domain" description="C-type lectin" evidence="2">
    <location>
        <begin position="46"/>
        <end position="145"/>
    </location>
</feature>
<keyword evidence="3" id="KW-1185">Reference proteome</keyword>
<dbReference type="KEGG" id="char:122128697"/>
<dbReference type="AlphaFoldDB" id="A0A8M1K5N4"/>
<dbReference type="Proteomes" id="UP000515152">
    <property type="component" value="Chromosome 23"/>
</dbReference>
<dbReference type="Pfam" id="PF00059">
    <property type="entry name" value="Lectin_C"/>
    <property type="match status" value="1"/>
</dbReference>
<organism evidence="3 4">
    <name type="scientific">Clupea harengus</name>
    <name type="common">Atlantic herring</name>
    <dbReference type="NCBI Taxonomy" id="7950"/>
    <lineage>
        <taxon>Eukaryota</taxon>
        <taxon>Metazoa</taxon>
        <taxon>Chordata</taxon>
        <taxon>Craniata</taxon>
        <taxon>Vertebrata</taxon>
        <taxon>Euteleostomi</taxon>
        <taxon>Actinopterygii</taxon>
        <taxon>Neopterygii</taxon>
        <taxon>Teleostei</taxon>
        <taxon>Clupei</taxon>
        <taxon>Clupeiformes</taxon>
        <taxon>Clupeoidei</taxon>
        <taxon>Clupeidae</taxon>
        <taxon>Clupea</taxon>
    </lineage>
</organism>
<evidence type="ECO:0000313" key="3">
    <source>
        <dbReference type="Proteomes" id="UP000515152"/>
    </source>
</evidence>
<name>A0A8M1K5N4_CLUHA</name>
<sequence>MINKASFLLLSALLICCGAKDRGTEGFEQDVKVRCLETCPQNWTPYGTRCFKFVSTTRSWSKSESHCVAIGGNLASVHSIAEYHFIQELLRKHTQGTPGTWIGGNDAAQEGLWIWSDGSKFNYTKWYRGEPNNYDGKEHCIVMNWAGTVTTIQIIFLLS</sequence>
<dbReference type="InterPro" id="IPR001304">
    <property type="entry name" value="C-type_lectin-like"/>
</dbReference>